<dbReference type="EMBL" id="UZAF01018593">
    <property type="protein sequence ID" value="VDO53047.1"/>
    <property type="molecule type" value="Genomic_DNA"/>
</dbReference>
<dbReference type="Proteomes" id="UP000268014">
    <property type="component" value="Unassembled WGS sequence"/>
</dbReference>
<gene>
    <name evidence="2" type="ORF">HPLM_LOCUS14507</name>
</gene>
<accession>A0A0N4WSJ5</accession>
<evidence type="ECO:0000313" key="3">
    <source>
        <dbReference type="Proteomes" id="UP000268014"/>
    </source>
</evidence>
<proteinExistence type="predicted"/>
<evidence type="ECO:0000313" key="2">
    <source>
        <dbReference type="EMBL" id="VDO53047.1"/>
    </source>
</evidence>
<sequence length="79" mass="9073">MEKVKQSTSMAKTLNTSNKQFGAPREPHIIAESENEICNHSPSFNYYRYPWRVEEDIQEGVADISGPMAAKLDDARWKE</sequence>
<evidence type="ECO:0000313" key="4">
    <source>
        <dbReference type="WBParaSite" id="HPLM_0001451501-mRNA-1"/>
    </source>
</evidence>
<dbReference type="WBParaSite" id="HPLM_0001451501-mRNA-1">
    <property type="protein sequence ID" value="HPLM_0001451501-mRNA-1"/>
    <property type="gene ID" value="HPLM_0001451501"/>
</dbReference>
<organism evidence="4">
    <name type="scientific">Haemonchus placei</name>
    <name type="common">Barber's pole worm</name>
    <dbReference type="NCBI Taxonomy" id="6290"/>
    <lineage>
        <taxon>Eukaryota</taxon>
        <taxon>Metazoa</taxon>
        <taxon>Ecdysozoa</taxon>
        <taxon>Nematoda</taxon>
        <taxon>Chromadorea</taxon>
        <taxon>Rhabditida</taxon>
        <taxon>Rhabditina</taxon>
        <taxon>Rhabditomorpha</taxon>
        <taxon>Strongyloidea</taxon>
        <taxon>Trichostrongylidae</taxon>
        <taxon>Haemonchus</taxon>
    </lineage>
</organism>
<reference evidence="2 3" key="2">
    <citation type="submission" date="2018-11" db="EMBL/GenBank/DDBJ databases">
        <authorList>
            <consortium name="Pathogen Informatics"/>
        </authorList>
    </citation>
    <scope>NUCLEOTIDE SEQUENCE [LARGE SCALE GENOMIC DNA]</scope>
    <source>
        <strain evidence="2 3">MHpl1</strain>
    </source>
</reference>
<feature type="compositionally biased region" description="Polar residues" evidence="1">
    <location>
        <begin position="1"/>
        <end position="20"/>
    </location>
</feature>
<name>A0A0N4WSJ5_HAEPC</name>
<keyword evidence="3" id="KW-1185">Reference proteome</keyword>
<evidence type="ECO:0000256" key="1">
    <source>
        <dbReference type="SAM" id="MobiDB-lite"/>
    </source>
</evidence>
<feature type="region of interest" description="Disordered" evidence="1">
    <location>
        <begin position="1"/>
        <end position="24"/>
    </location>
</feature>
<reference evidence="4" key="1">
    <citation type="submission" date="2017-02" db="UniProtKB">
        <authorList>
            <consortium name="WormBaseParasite"/>
        </authorList>
    </citation>
    <scope>IDENTIFICATION</scope>
</reference>
<dbReference type="AlphaFoldDB" id="A0A0N4WSJ5"/>
<protein>
    <submittedName>
        <fullName evidence="4">Ovule protein</fullName>
    </submittedName>
</protein>